<sequence>MNCTNPSFLLWIVFANITLMVVVASGLSHQWIYISLNNEFAEMQGLYFRCTPDHECFDIQPISDWRFVALILNSSIQAILASLALIQILSLCYEEFQLPRVCAFFYAIAAILAIGIIIIFPWKVVKLGLEMNGHKFTWLSWSFYIFIIGAFLLVAMTIECFLIDPNKYPEL</sequence>
<feature type="transmembrane region" description="Helical" evidence="1">
    <location>
        <begin position="101"/>
        <end position="122"/>
    </location>
</feature>
<protein>
    <submittedName>
        <fullName evidence="2">Uncharacterized protein</fullName>
    </submittedName>
</protein>
<reference evidence="2 3" key="1">
    <citation type="submission" date="2024-04" db="EMBL/GenBank/DDBJ databases">
        <authorList>
            <consortium name="Genoscope - CEA"/>
            <person name="William W."/>
        </authorList>
    </citation>
    <scope>NUCLEOTIDE SEQUENCE [LARGE SCALE GENOMIC DNA]</scope>
</reference>
<proteinExistence type="predicted"/>
<keyword evidence="1" id="KW-0472">Membrane</keyword>
<keyword evidence="3" id="KW-1185">Reference proteome</keyword>
<accession>A0AAV2HG93</accession>
<feature type="transmembrane region" description="Helical" evidence="1">
    <location>
        <begin position="7"/>
        <end position="27"/>
    </location>
</feature>
<gene>
    <name evidence="2" type="ORF">GSLYS_00005874001</name>
</gene>
<comment type="caution">
    <text evidence="2">The sequence shown here is derived from an EMBL/GenBank/DDBJ whole genome shotgun (WGS) entry which is preliminary data.</text>
</comment>
<dbReference type="AlphaFoldDB" id="A0AAV2HG93"/>
<organism evidence="2 3">
    <name type="scientific">Lymnaea stagnalis</name>
    <name type="common">Great pond snail</name>
    <name type="synonym">Helix stagnalis</name>
    <dbReference type="NCBI Taxonomy" id="6523"/>
    <lineage>
        <taxon>Eukaryota</taxon>
        <taxon>Metazoa</taxon>
        <taxon>Spiralia</taxon>
        <taxon>Lophotrochozoa</taxon>
        <taxon>Mollusca</taxon>
        <taxon>Gastropoda</taxon>
        <taxon>Heterobranchia</taxon>
        <taxon>Euthyneura</taxon>
        <taxon>Panpulmonata</taxon>
        <taxon>Hygrophila</taxon>
        <taxon>Lymnaeoidea</taxon>
        <taxon>Lymnaeidae</taxon>
        <taxon>Lymnaea</taxon>
    </lineage>
</organism>
<evidence type="ECO:0000313" key="3">
    <source>
        <dbReference type="Proteomes" id="UP001497497"/>
    </source>
</evidence>
<evidence type="ECO:0000313" key="2">
    <source>
        <dbReference type="EMBL" id="CAL1531779.1"/>
    </source>
</evidence>
<evidence type="ECO:0000256" key="1">
    <source>
        <dbReference type="SAM" id="Phobius"/>
    </source>
</evidence>
<keyword evidence="1" id="KW-0812">Transmembrane</keyword>
<name>A0AAV2HG93_LYMST</name>
<feature type="transmembrane region" description="Helical" evidence="1">
    <location>
        <begin position="142"/>
        <end position="163"/>
    </location>
</feature>
<keyword evidence="1" id="KW-1133">Transmembrane helix</keyword>
<feature type="transmembrane region" description="Helical" evidence="1">
    <location>
        <begin position="67"/>
        <end position="89"/>
    </location>
</feature>
<dbReference type="Proteomes" id="UP001497497">
    <property type="component" value="Unassembled WGS sequence"/>
</dbReference>
<dbReference type="EMBL" id="CAXITT010000097">
    <property type="protein sequence ID" value="CAL1531779.1"/>
    <property type="molecule type" value="Genomic_DNA"/>
</dbReference>